<gene>
    <name evidence="1" type="ORF">PPERSA_09076</name>
</gene>
<dbReference type="AlphaFoldDB" id="A0A0V0Q7B0"/>
<comment type="caution">
    <text evidence="1">The sequence shown here is derived from an EMBL/GenBank/DDBJ whole genome shotgun (WGS) entry which is preliminary data.</text>
</comment>
<accession>A0A0V0Q7B0</accession>
<organism evidence="1 2">
    <name type="scientific">Pseudocohnilembus persalinus</name>
    <name type="common">Ciliate</name>
    <dbReference type="NCBI Taxonomy" id="266149"/>
    <lineage>
        <taxon>Eukaryota</taxon>
        <taxon>Sar</taxon>
        <taxon>Alveolata</taxon>
        <taxon>Ciliophora</taxon>
        <taxon>Intramacronucleata</taxon>
        <taxon>Oligohymenophorea</taxon>
        <taxon>Scuticociliatia</taxon>
        <taxon>Philasterida</taxon>
        <taxon>Pseudocohnilembidae</taxon>
        <taxon>Pseudocohnilembus</taxon>
    </lineage>
</organism>
<dbReference type="Proteomes" id="UP000054937">
    <property type="component" value="Unassembled WGS sequence"/>
</dbReference>
<evidence type="ECO:0000313" key="1">
    <source>
        <dbReference type="EMBL" id="KRW98136.1"/>
    </source>
</evidence>
<reference evidence="1 2" key="1">
    <citation type="journal article" date="2015" name="Sci. Rep.">
        <title>Genome of the facultative scuticociliatosis pathogen Pseudocohnilembus persalinus provides insight into its virulence through horizontal gene transfer.</title>
        <authorList>
            <person name="Xiong J."/>
            <person name="Wang G."/>
            <person name="Cheng J."/>
            <person name="Tian M."/>
            <person name="Pan X."/>
            <person name="Warren A."/>
            <person name="Jiang C."/>
            <person name="Yuan D."/>
            <person name="Miao W."/>
        </authorList>
    </citation>
    <scope>NUCLEOTIDE SEQUENCE [LARGE SCALE GENOMIC DNA]</scope>
    <source>
        <strain evidence="1">36N120E</strain>
    </source>
</reference>
<sequence length="162" mass="19302">MSEMVLITDINPQTIQVQTFQNKNLEKQQDYQKCSKIEEEAEQQIGEKLKIQYYFLQKSKDDQEAEIKKKRGVLFTVPFQPHIKKINKIIKFSNNIFITLSEDKIIKFYEILNHFKQLIENQQLEQIKSQDMLAEVYKIENQIINSFQLNHSEFSIVTENVN</sequence>
<name>A0A0V0Q7B0_PSEPJ</name>
<protein>
    <submittedName>
        <fullName evidence="1">Uncharacterized protein</fullName>
    </submittedName>
</protein>
<evidence type="ECO:0000313" key="2">
    <source>
        <dbReference type="Proteomes" id="UP000054937"/>
    </source>
</evidence>
<proteinExistence type="predicted"/>
<keyword evidence="2" id="KW-1185">Reference proteome</keyword>
<dbReference type="EMBL" id="LDAU01000268">
    <property type="protein sequence ID" value="KRW98136.1"/>
    <property type="molecule type" value="Genomic_DNA"/>
</dbReference>
<dbReference type="InParanoid" id="A0A0V0Q7B0"/>